<dbReference type="Pfam" id="PF04055">
    <property type="entry name" value="Radical_SAM"/>
    <property type="match status" value="1"/>
</dbReference>
<feature type="domain" description="Radical SAM core" evidence="7">
    <location>
        <begin position="96"/>
        <end position="237"/>
    </location>
</feature>
<gene>
    <name evidence="8" type="ORF">AWR27_06165</name>
</gene>
<keyword evidence="5" id="KW-0408">Iron</keyword>
<dbReference type="CDD" id="cd01335">
    <property type="entry name" value="Radical_SAM"/>
    <property type="match status" value="1"/>
</dbReference>
<dbReference type="STRING" id="1178516.AWR27_06165"/>
<protein>
    <recommendedName>
        <fullName evidence="7">Radical SAM core domain-containing protein</fullName>
    </recommendedName>
</protein>
<dbReference type="GO" id="GO:0046872">
    <property type="term" value="F:metal ion binding"/>
    <property type="evidence" value="ECO:0007669"/>
    <property type="project" value="UniProtKB-KW"/>
</dbReference>
<dbReference type="GO" id="GO:0003824">
    <property type="term" value="F:catalytic activity"/>
    <property type="evidence" value="ECO:0007669"/>
    <property type="project" value="InterPro"/>
</dbReference>
<dbReference type="InterPro" id="IPR013785">
    <property type="entry name" value="Aldolase_TIM"/>
</dbReference>
<dbReference type="InterPro" id="IPR023885">
    <property type="entry name" value="4Fe4S-binding_SPASM_dom"/>
</dbReference>
<evidence type="ECO:0000256" key="5">
    <source>
        <dbReference type="ARBA" id="ARBA00023004"/>
    </source>
</evidence>
<organism evidence="8 9">
    <name type="scientific">Spirosoma montaniterrae</name>
    <dbReference type="NCBI Taxonomy" id="1178516"/>
    <lineage>
        <taxon>Bacteria</taxon>
        <taxon>Pseudomonadati</taxon>
        <taxon>Bacteroidota</taxon>
        <taxon>Cytophagia</taxon>
        <taxon>Cytophagales</taxon>
        <taxon>Cytophagaceae</taxon>
        <taxon>Spirosoma</taxon>
    </lineage>
</organism>
<dbReference type="RefSeq" id="WP_077130392.1">
    <property type="nucleotide sequence ID" value="NZ_CP014263.1"/>
</dbReference>
<dbReference type="Gene3D" id="3.20.20.70">
    <property type="entry name" value="Aldolase class I"/>
    <property type="match status" value="1"/>
</dbReference>
<dbReference type="GO" id="GO:0051539">
    <property type="term" value="F:4 iron, 4 sulfur cluster binding"/>
    <property type="evidence" value="ECO:0007669"/>
    <property type="project" value="UniProtKB-KW"/>
</dbReference>
<evidence type="ECO:0000259" key="7">
    <source>
        <dbReference type="Pfam" id="PF04055"/>
    </source>
</evidence>
<reference evidence="8 9" key="1">
    <citation type="submission" date="2016-01" db="EMBL/GenBank/DDBJ databases">
        <authorList>
            <person name="Oliw E.H."/>
        </authorList>
    </citation>
    <scope>NUCLEOTIDE SEQUENCE [LARGE SCALE GENOMIC DNA]</scope>
    <source>
        <strain evidence="8 9">DY10</strain>
    </source>
</reference>
<evidence type="ECO:0000256" key="3">
    <source>
        <dbReference type="ARBA" id="ARBA00022691"/>
    </source>
</evidence>
<dbReference type="KEGG" id="smon:AWR27_06165"/>
<evidence type="ECO:0000313" key="8">
    <source>
        <dbReference type="EMBL" id="AQG78947.1"/>
    </source>
</evidence>
<dbReference type="InterPro" id="IPR007197">
    <property type="entry name" value="rSAM"/>
</dbReference>
<dbReference type="OrthoDB" id="9808591at2"/>
<name>A0A1P9WU85_9BACT</name>
<dbReference type="SUPFAM" id="SSF102114">
    <property type="entry name" value="Radical SAM enzymes"/>
    <property type="match status" value="1"/>
</dbReference>
<evidence type="ECO:0000256" key="1">
    <source>
        <dbReference type="ARBA" id="ARBA00001966"/>
    </source>
</evidence>
<keyword evidence="2" id="KW-0004">4Fe-4S</keyword>
<keyword evidence="4" id="KW-0479">Metal-binding</keyword>
<dbReference type="UniPathway" id="UPA00782"/>
<evidence type="ECO:0000313" key="9">
    <source>
        <dbReference type="Proteomes" id="UP000187941"/>
    </source>
</evidence>
<dbReference type="EMBL" id="CP014263">
    <property type="protein sequence ID" value="AQG78947.1"/>
    <property type="molecule type" value="Genomic_DNA"/>
</dbReference>
<keyword evidence="6" id="KW-0411">Iron-sulfur</keyword>
<evidence type="ECO:0000256" key="4">
    <source>
        <dbReference type="ARBA" id="ARBA00022723"/>
    </source>
</evidence>
<keyword evidence="9" id="KW-1185">Reference proteome</keyword>
<dbReference type="NCBIfam" id="TIGR04085">
    <property type="entry name" value="rSAM_more_4Fe4S"/>
    <property type="match status" value="1"/>
</dbReference>
<accession>A0A1P9WU85</accession>
<dbReference type="SFLD" id="SFLDS00029">
    <property type="entry name" value="Radical_SAM"/>
    <property type="match status" value="1"/>
</dbReference>
<dbReference type="Proteomes" id="UP000187941">
    <property type="component" value="Chromosome"/>
</dbReference>
<comment type="cofactor">
    <cofactor evidence="1">
        <name>[4Fe-4S] cluster</name>
        <dbReference type="ChEBI" id="CHEBI:49883"/>
    </cofactor>
</comment>
<dbReference type="AlphaFoldDB" id="A0A1P9WU85"/>
<dbReference type="PANTHER" id="PTHR43787:SF3">
    <property type="entry name" value="ARYLSULFATASE REGULATORY PROTEIN"/>
    <property type="match status" value="1"/>
</dbReference>
<dbReference type="PANTHER" id="PTHR43787">
    <property type="entry name" value="FEMO COFACTOR BIOSYNTHESIS PROTEIN NIFB-RELATED"/>
    <property type="match status" value="1"/>
</dbReference>
<dbReference type="InterPro" id="IPR058240">
    <property type="entry name" value="rSAM_sf"/>
</dbReference>
<proteinExistence type="predicted"/>
<keyword evidence="3" id="KW-0949">S-adenosyl-L-methionine</keyword>
<evidence type="ECO:0000256" key="6">
    <source>
        <dbReference type="ARBA" id="ARBA00023014"/>
    </source>
</evidence>
<dbReference type="SFLD" id="SFLDG01067">
    <property type="entry name" value="SPASM/twitch_domain_containing"/>
    <property type="match status" value="1"/>
</dbReference>
<sequence length="486" mass="55393">MNYKLSHYLVASEEINQKKSRILFSTRSCRTIKVSKHCYDTLIEGAFDRIPAGLIQRLTDVKVLVPAEEDELQIVVSENKQAIADEWNGALYEVIQPSAMCQLGCYYCGQNHTKNYLNHDHYDKILQRITMKARMGNFTYFYIGWFGAEPLMGLRQMRELTPMLKKLAASYGMGYGAKVVTNGLSLKENVFEELVNDLAVNHIEVTLDGTAPFHDQHRYTKEGGKSFDLILQNLTNILNKPNFADYKCQITIRCNVDEKNCEGVSPLIKLLAQHNLQRKVASFYPIGVYSWGNDAHKKSLTKEDFAQRELDWMLEMMQSDFPKSTFIPDRVRRVCFAVSKISELYDAEGNIWDCSEVSYVPTYEGTDYKLGNLSTQATDTLTRSHLNDWNDTVLTDKHPCHTCTMLPVCGGACPKSWSEGIRACPPNKFNIKDKLLMQYVLGVATKEESLERYAELKTVQPQLGWLPKMEALFANVEPGLLNYSDE</sequence>
<evidence type="ECO:0000256" key="2">
    <source>
        <dbReference type="ARBA" id="ARBA00022485"/>
    </source>
</evidence>